<organism evidence="5 6">
    <name type="scientific">Mycobacterium arosiense ATCC BAA-1401 = DSM 45069</name>
    <dbReference type="NCBI Taxonomy" id="1265311"/>
    <lineage>
        <taxon>Bacteria</taxon>
        <taxon>Bacillati</taxon>
        <taxon>Actinomycetota</taxon>
        <taxon>Actinomycetes</taxon>
        <taxon>Mycobacteriales</taxon>
        <taxon>Mycobacteriaceae</taxon>
        <taxon>Mycobacterium</taxon>
        <taxon>Mycobacterium avium complex (MAC)</taxon>
    </lineage>
</organism>
<sequence length="574" mass="61067">MSSVPKPDLRADGGPSWQAAFAELTGPGARLELGTDAEGRRNFVHRAKSVVELVARAARHGDRDFLVQGARRVSFADFATMVWGTATRLIEDGLRPGECVAILAPNCIEWVLSAFATAAAGGVAVAFNTSWTPDDVGFALANSGVKFLVIHQDLLPLVPAEREVVTPERVYVIGSAESTRYSVTSFATLEHRAAERPLVHVKESDPFVVVYTSGTTGRAKGCITTHLGTVAQVNSMVLSAVLDKATAPRSSAEAGSTQTASEHALLATSPLFHVSGLHSGVCSALATKSKVVFLPGRFEPVEVLSLIESERITAWGGVPTMIYRVLTCERFAEFDISSLRSVAIGGAPLSPATLALAQRVLGHRLRIGHGYGMTEAHGSVTMNAGRALAERPDSVGTAHPLLDIKVVDPRGAEVGPGNCGEIVIRGVTVTPGYWADPQATSCAIRDGWLHTGDLGMFDEQGYLYLRDRLKDLIIRGGENIATLEIEHRLAEHPAVVEAAVFGIPDDDLGERIGAAVVLAQGADVSVAQLQAFVTDKLGRPRTPEKVWITSAPLPRNDLGKVPKARLRETLISNG</sequence>
<dbReference type="InterPro" id="IPR045851">
    <property type="entry name" value="AMP-bd_C_sf"/>
</dbReference>
<dbReference type="PANTHER" id="PTHR43201:SF5">
    <property type="entry name" value="MEDIUM-CHAIN ACYL-COA LIGASE ACSF2, MITOCHONDRIAL"/>
    <property type="match status" value="1"/>
</dbReference>
<evidence type="ECO:0000259" key="4">
    <source>
        <dbReference type="Pfam" id="PF13193"/>
    </source>
</evidence>
<dbReference type="InterPro" id="IPR000873">
    <property type="entry name" value="AMP-dep_synth/lig_dom"/>
</dbReference>
<dbReference type="Pfam" id="PF13193">
    <property type="entry name" value="AMP-binding_C"/>
    <property type="match status" value="1"/>
</dbReference>
<dbReference type="Gene3D" id="2.30.38.10">
    <property type="entry name" value="Luciferase, Domain 3"/>
    <property type="match status" value="1"/>
</dbReference>
<dbReference type="AlphaFoldDB" id="A0A1W9ZCM8"/>
<dbReference type="Gene3D" id="3.30.300.30">
    <property type="match status" value="1"/>
</dbReference>
<dbReference type="InterPro" id="IPR025110">
    <property type="entry name" value="AMP-bd_C"/>
</dbReference>
<evidence type="ECO:0000256" key="1">
    <source>
        <dbReference type="ARBA" id="ARBA00006432"/>
    </source>
</evidence>
<dbReference type="Pfam" id="PF00501">
    <property type="entry name" value="AMP-binding"/>
    <property type="match status" value="1"/>
</dbReference>
<dbReference type="GO" id="GO:0031956">
    <property type="term" value="F:medium-chain fatty acid-CoA ligase activity"/>
    <property type="evidence" value="ECO:0007669"/>
    <property type="project" value="TreeGrafter"/>
</dbReference>
<proteinExistence type="inferred from homology"/>
<gene>
    <name evidence="5" type="ORF">BST14_18255</name>
</gene>
<reference evidence="5 6" key="1">
    <citation type="submission" date="2016-12" db="EMBL/GenBank/DDBJ databases">
        <title>The new phylogeny of genus Mycobacterium.</title>
        <authorList>
            <person name="Tortoli E."/>
            <person name="Trovato A."/>
            <person name="Cirillo D.M."/>
        </authorList>
    </citation>
    <scope>NUCLEOTIDE SEQUENCE [LARGE SCALE GENOMIC DNA]</scope>
    <source>
        <strain evidence="5 6">DSM 45069</strain>
    </source>
</reference>
<dbReference type="SUPFAM" id="SSF56801">
    <property type="entry name" value="Acetyl-CoA synthetase-like"/>
    <property type="match status" value="1"/>
</dbReference>
<evidence type="ECO:0008006" key="7">
    <source>
        <dbReference type="Google" id="ProtNLM"/>
    </source>
</evidence>
<dbReference type="InterPro" id="IPR020845">
    <property type="entry name" value="AMP-binding_CS"/>
</dbReference>
<feature type="domain" description="AMP-dependent synthetase/ligase" evidence="3">
    <location>
        <begin position="55"/>
        <end position="434"/>
    </location>
</feature>
<keyword evidence="2" id="KW-0436">Ligase</keyword>
<evidence type="ECO:0000259" key="3">
    <source>
        <dbReference type="Pfam" id="PF00501"/>
    </source>
</evidence>
<dbReference type="GO" id="GO:0006631">
    <property type="term" value="P:fatty acid metabolic process"/>
    <property type="evidence" value="ECO:0007669"/>
    <property type="project" value="TreeGrafter"/>
</dbReference>
<accession>A0A1W9ZCM8</accession>
<keyword evidence="6" id="KW-1185">Reference proteome</keyword>
<comment type="similarity">
    <text evidence="1">Belongs to the ATP-dependent AMP-binding enzyme family.</text>
</comment>
<comment type="caution">
    <text evidence="5">The sequence shown here is derived from an EMBL/GenBank/DDBJ whole genome shotgun (WGS) entry which is preliminary data.</text>
</comment>
<evidence type="ECO:0000313" key="5">
    <source>
        <dbReference type="EMBL" id="ORA11658.1"/>
    </source>
</evidence>
<dbReference type="Proteomes" id="UP000192707">
    <property type="component" value="Unassembled WGS sequence"/>
</dbReference>
<protein>
    <recommendedName>
        <fullName evidence="7">Long-chain fatty acid--CoA ligase</fullName>
    </recommendedName>
</protein>
<evidence type="ECO:0000313" key="6">
    <source>
        <dbReference type="Proteomes" id="UP000192707"/>
    </source>
</evidence>
<feature type="domain" description="AMP-binding enzyme C-terminal" evidence="4">
    <location>
        <begin position="484"/>
        <end position="560"/>
    </location>
</feature>
<dbReference type="Gene3D" id="3.40.50.980">
    <property type="match status" value="2"/>
</dbReference>
<name>A0A1W9ZCM8_MYCAI</name>
<dbReference type="PANTHER" id="PTHR43201">
    <property type="entry name" value="ACYL-COA SYNTHETASE"/>
    <property type="match status" value="1"/>
</dbReference>
<evidence type="ECO:0000256" key="2">
    <source>
        <dbReference type="ARBA" id="ARBA00022598"/>
    </source>
</evidence>
<dbReference type="PROSITE" id="PS00455">
    <property type="entry name" value="AMP_BINDING"/>
    <property type="match status" value="1"/>
</dbReference>
<dbReference type="EMBL" id="MVHG01000051">
    <property type="protein sequence ID" value="ORA11658.1"/>
    <property type="molecule type" value="Genomic_DNA"/>
</dbReference>